<evidence type="ECO:0000256" key="1">
    <source>
        <dbReference type="SAM" id="SignalP"/>
    </source>
</evidence>
<evidence type="ECO:0000313" key="3">
    <source>
        <dbReference type="Proteomes" id="UP000887013"/>
    </source>
</evidence>
<proteinExistence type="predicted"/>
<feature type="signal peptide" evidence="1">
    <location>
        <begin position="1"/>
        <end position="21"/>
    </location>
</feature>
<feature type="non-terminal residue" evidence="2">
    <location>
        <position position="58"/>
    </location>
</feature>
<evidence type="ECO:0000313" key="2">
    <source>
        <dbReference type="EMBL" id="GFS69107.1"/>
    </source>
</evidence>
<name>A0A8X6MN91_NEPPI</name>
<protein>
    <recommendedName>
        <fullName evidence="4">Spider venom protein</fullName>
    </recommendedName>
</protein>
<comment type="caution">
    <text evidence="2">The sequence shown here is derived from an EMBL/GenBank/DDBJ whole genome shotgun (WGS) entry which is preliminary data.</text>
</comment>
<feature type="chain" id="PRO_5036496455" description="Spider venom protein" evidence="1">
    <location>
        <begin position="22"/>
        <end position="58"/>
    </location>
</feature>
<accession>A0A8X6MN91</accession>
<dbReference type="EMBL" id="BMAW01000467">
    <property type="protein sequence ID" value="GFS69107.1"/>
    <property type="molecule type" value="Genomic_DNA"/>
</dbReference>
<sequence>MFFSSVQVHLALVLLATGIFAQSGENNDFFSIFNCISSSKNQTLCDEFLICRNLLPLR</sequence>
<gene>
    <name evidence="2" type="ORF">NPIL_405261</name>
</gene>
<keyword evidence="1" id="KW-0732">Signal</keyword>
<dbReference type="Proteomes" id="UP000887013">
    <property type="component" value="Unassembled WGS sequence"/>
</dbReference>
<organism evidence="2 3">
    <name type="scientific">Nephila pilipes</name>
    <name type="common">Giant wood spider</name>
    <name type="synonym">Nephila maculata</name>
    <dbReference type="NCBI Taxonomy" id="299642"/>
    <lineage>
        <taxon>Eukaryota</taxon>
        <taxon>Metazoa</taxon>
        <taxon>Ecdysozoa</taxon>
        <taxon>Arthropoda</taxon>
        <taxon>Chelicerata</taxon>
        <taxon>Arachnida</taxon>
        <taxon>Araneae</taxon>
        <taxon>Araneomorphae</taxon>
        <taxon>Entelegynae</taxon>
        <taxon>Araneoidea</taxon>
        <taxon>Nephilidae</taxon>
        <taxon>Nephila</taxon>
    </lineage>
</organism>
<keyword evidence="3" id="KW-1185">Reference proteome</keyword>
<dbReference type="OrthoDB" id="6469764at2759"/>
<evidence type="ECO:0008006" key="4">
    <source>
        <dbReference type="Google" id="ProtNLM"/>
    </source>
</evidence>
<reference evidence="2" key="1">
    <citation type="submission" date="2020-08" db="EMBL/GenBank/DDBJ databases">
        <title>Multicomponent nature underlies the extraordinary mechanical properties of spider dragline silk.</title>
        <authorList>
            <person name="Kono N."/>
            <person name="Nakamura H."/>
            <person name="Mori M."/>
            <person name="Yoshida Y."/>
            <person name="Ohtoshi R."/>
            <person name="Malay A.D."/>
            <person name="Moran D.A.P."/>
            <person name="Tomita M."/>
            <person name="Numata K."/>
            <person name="Arakawa K."/>
        </authorList>
    </citation>
    <scope>NUCLEOTIDE SEQUENCE</scope>
</reference>
<dbReference type="AlphaFoldDB" id="A0A8X6MN91"/>